<accession>A0A2U8WDT3</accession>
<evidence type="ECO:0000256" key="1">
    <source>
        <dbReference type="SAM" id="SignalP"/>
    </source>
</evidence>
<dbReference type="GO" id="GO:0008782">
    <property type="term" value="F:adenosylhomocysteine nucleosidase activity"/>
    <property type="evidence" value="ECO:0007669"/>
    <property type="project" value="TreeGrafter"/>
</dbReference>
<gene>
    <name evidence="3" type="ORF">DK389_26930</name>
</gene>
<dbReference type="GO" id="GO:0019284">
    <property type="term" value="P:L-methionine salvage from S-adenosylmethionine"/>
    <property type="evidence" value="ECO:0007669"/>
    <property type="project" value="TreeGrafter"/>
</dbReference>
<dbReference type="Pfam" id="PF01048">
    <property type="entry name" value="PNP_UDP_1"/>
    <property type="match status" value="1"/>
</dbReference>
<dbReference type="PANTHER" id="PTHR46832">
    <property type="entry name" value="5'-METHYLTHIOADENOSINE/S-ADENOSYLHOMOCYSTEINE NUCLEOSIDASE"/>
    <property type="match status" value="1"/>
</dbReference>
<keyword evidence="4" id="KW-1185">Reference proteome</keyword>
<evidence type="ECO:0000313" key="4">
    <source>
        <dbReference type="Proteomes" id="UP000245926"/>
    </source>
</evidence>
<dbReference type="PANTHER" id="PTHR46832:SF1">
    <property type="entry name" value="5'-METHYLTHIOADENOSINE_S-ADENOSYLHOMOCYSTEINE NUCLEOSIDASE"/>
    <property type="match status" value="1"/>
</dbReference>
<protein>
    <recommendedName>
        <fullName evidence="2">Nucleoside phosphorylase domain-containing protein</fullName>
    </recommendedName>
</protein>
<evidence type="ECO:0000313" key="3">
    <source>
        <dbReference type="EMBL" id="AWN43476.1"/>
    </source>
</evidence>
<evidence type="ECO:0000259" key="2">
    <source>
        <dbReference type="Pfam" id="PF01048"/>
    </source>
</evidence>
<feature type="domain" description="Nucleoside phosphorylase" evidence="2">
    <location>
        <begin position="39"/>
        <end position="128"/>
    </location>
</feature>
<dbReference type="KEGG" id="mets:DK389_26930"/>
<sequence>MPMNCAKVAAGMTCLLVSLFCTVTGNACDVGDTSPRTVIMTAFNPEWRALQDAIRDRHDLRNGETEVATGEIGGKKIIALMSGISMVNAAMKAQMVIDCFKAERIIFSGVAGGANPGLGIGDVVIPAQWSEYLESVYARRSGGTYTLPAFLPAASGLNFGMMFPETVQIVGAGVSWRDASGLPWTRICWRPPEP</sequence>
<feature type="signal peptide" evidence="1">
    <location>
        <begin position="1"/>
        <end position="27"/>
    </location>
</feature>
<dbReference type="Gene3D" id="3.40.50.1580">
    <property type="entry name" value="Nucleoside phosphorylase domain"/>
    <property type="match status" value="1"/>
</dbReference>
<dbReference type="GO" id="GO:0009116">
    <property type="term" value="P:nucleoside metabolic process"/>
    <property type="evidence" value="ECO:0007669"/>
    <property type="project" value="InterPro"/>
</dbReference>
<dbReference type="Proteomes" id="UP000245926">
    <property type="component" value="Chromosome"/>
</dbReference>
<dbReference type="SUPFAM" id="SSF53167">
    <property type="entry name" value="Purine and uridine phosphorylases"/>
    <property type="match status" value="1"/>
</dbReference>
<proteinExistence type="predicted"/>
<dbReference type="InterPro" id="IPR000845">
    <property type="entry name" value="Nucleoside_phosphorylase_d"/>
</dbReference>
<feature type="chain" id="PRO_5015901069" description="Nucleoside phosphorylase domain-containing protein" evidence="1">
    <location>
        <begin position="28"/>
        <end position="194"/>
    </location>
</feature>
<name>A0A2U8WDT3_9HYPH</name>
<dbReference type="InterPro" id="IPR035994">
    <property type="entry name" value="Nucleoside_phosphorylase_sf"/>
</dbReference>
<keyword evidence="1" id="KW-0732">Signal</keyword>
<reference evidence="4" key="1">
    <citation type="submission" date="2018-05" db="EMBL/GenBank/DDBJ databases">
        <title>Complete Genome Sequence of Methylobacterium sp. 17SD2-17.</title>
        <authorList>
            <person name="Srinivasan S."/>
        </authorList>
    </citation>
    <scope>NUCLEOTIDE SEQUENCE [LARGE SCALE GENOMIC DNA]</scope>
    <source>
        <strain evidence="4">17SD2-17</strain>
    </source>
</reference>
<dbReference type="GO" id="GO:0008930">
    <property type="term" value="F:methylthioadenosine nucleosidase activity"/>
    <property type="evidence" value="ECO:0007669"/>
    <property type="project" value="TreeGrafter"/>
</dbReference>
<dbReference type="AlphaFoldDB" id="A0A2U8WDT3"/>
<organism evidence="3 4">
    <name type="scientific">Methylobacterium durans</name>
    <dbReference type="NCBI Taxonomy" id="2202825"/>
    <lineage>
        <taxon>Bacteria</taxon>
        <taxon>Pseudomonadati</taxon>
        <taxon>Pseudomonadota</taxon>
        <taxon>Alphaproteobacteria</taxon>
        <taxon>Hyphomicrobiales</taxon>
        <taxon>Methylobacteriaceae</taxon>
        <taxon>Methylobacterium</taxon>
    </lineage>
</organism>
<dbReference type="OrthoDB" id="6677713at2"/>
<dbReference type="EMBL" id="CP029550">
    <property type="protein sequence ID" value="AWN43476.1"/>
    <property type="molecule type" value="Genomic_DNA"/>
</dbReference>
<dbReference type="GO" id="GO:0005829">
    <property type="term" value="C:cytosol"/>
    <property type="evidence" value="ECO:0007669"/>
    <property type="project" value="TreeGrafter"/>
</dbReference>